<evidence type="ECO:0008006" key="3">
    <source>
        <dbReference type="Google" id="ProtNLM"/>
    </source>
</evidence>
<name>A0ABD3XPT3_SINWO</name>
<comment type="caution">
    <text evidence="1">The sequence shown here is derived from an EMBL/GenBank/DDBJ whole genome shotgun (WGS) entry which is preliminary data.</text>
</comment>
<dbReference type="AlphaFoldDB" id="A0ABD3XPT3"/>
<organism evidence="1 2">
    <name type="scientific">Sinanodonta woodiana</name>
    <name type="common">Chinese pond mussel</name>
    <name type="synonym">Anodonta woodiana</name>
    <dbReference type="NCBI Taxonomy" id="1069815"/>
    <lineage>
        <taxon>Eukaryota</taxon>
        <taxon>Metazoa</taxon>
        <taxon>Spiralia</taxon>
        <taxon>Lophotrochozoa</taxon>
        <taxon>Mollusca</taxon>
        <taxon>Bivalvia</taxon>
        <taxon>Autobranchia</taxon>
        <taxon>Heteroconchia</taxon>
        <taxon>Palaeoheterodonta</taxon>
        <taxon>Unionida</taxon>
        <taxon>Unionoidea</taxon>
        <taxon>Unionidae</taxon>
        <taxon>Unioninae</taxon>
        <taxon>Sinanodonta</taxon>
    </lineage>
</organism>
<dbReference type="Proteomes" id="UP001634394">
    <property type="component" value="Unassembled WGS sequence"/>
</dbReference>
<reference evidence="1 2" key="1">
    <citation type="submission" date="2024-11" db="EMBL/GenBank/DDBJ databases">
        <title>Chromosome-level genome assembly of the freshwater bivalve Anodonta woodiana.</title>
        <authorList>
            <person name="Chen X."/>
        </authorList>
    </citation>
    <scope>NUCLEOTIDE SEQUENCE [LARGE SCALE GENOMIC DNA]</scope>
    <source>
        <strain evidence="1">MN2024</strain>
        <tissue evidence="1">Gills</tissue>
    </source>
</reference>
<feature type="non-terminal residue" evidence="1">
    <location>
        <position position="359"/>
    </location>
</feature>
<accession>A0ABD3XPT3</accession>
<dbReference type="PANTHER" id="PTHR46670">
    <property type="entry name" value="ENDO/EXONUCLEASE/PHOSPHATASE DOMAIN-CONTAINING PROTEIN"/>
    <property type="match status" value="1"/>
</dbReference>
<gene>
    <name evidence="1" type="ORF">ACJMK2_000007</name>
</gene>
<dbReference type="PANTHER" id="PTHR46670:SF3">
    <property type="entry name" value="ENDONUCLEASE_EXONUCLEASE_PHOSPHATASE DOMAIN-CONTAINING PROTEIN"/>
    <property type="match status" value="1"/>
</dbReference>
<dbReference type="Gene3D" id="3.60.10.10">
    <property type="entry name" value="Endonuclease/exonuclease/phosphatase"/>
    <property type="match status" value="1"/>
</dbReference>
<keyword evidence="2" id="KW-1185">Reference proteome</keyword>
<protein>
    <recommendedName>
        <fullName evidence="3">Endonuclease/exonuclease/phosphatase domain-containing protein</fullName>
    </recommendedName>
</protein>
<proteinExistence type="predicted"/>
<dbReference type="InterPro" id="IPR036691">
    <property type="entry name" value="Endo/exonu/phosph_ase_sf"/>
</dbReference>
<evidence type="ECO:0000313" key="2">
    <source>
        <dbReference type="Proteomes" id="UP001634394"/>
    </source>
</evidence>
<sequence length="359" mass="40930">ELTPNGSRIKHVPLGNGGKRGGGVAIIFKSQIDVNPIASGIDKQILSFEYLDCNLTVNNYSVLLAVVYRPPPSKQNKCNIEDFLEHDWPEFLAKYATVDISVIIVGDLNFHLDIPSNRVTERFDNILKSRGMKQHVTQPTHIGHILEVIITRDTDNIVSHIDSMDPGLSDSSGKISHDRLAVNFKANLFKPAPVRKTISFRKLTTINIQSFKSDIEASDLLNDQFLATCTDVDKLVDAYTSELSMLLERHAPLRTKSIIMRNDCPWYTDELYEAKHKKRKLERNWRKYKLCIDHQLYREQWSTVNKLIKEARVTYYSNKKNSDGRDQKSLYKITKHLLGASNEVVLPSSTSSQQLAQDF</sequence>
<feature type="non-terminal residue" evidence="1">
    <location>
        <position position="1"/>
    </location>
</feature>
<dbReference type="EMBL" id="JBJQND010000001">
    <property type="protein sequence ID" value="KAL3887611.1"/>
    <property type="molecule type" value="Genomic_DNA"/>
</dbReference>
<evidence type="ECO:0000313" key="1">
    <source>
        <dbReference type="EMBL" id="KAL3887611.1"/>
    </source>
</evidence>
<dbReference type="SUPFAM" id="SSF56219">
    <property type="entry name" value="DNase I-like"/>
    <property type="match status" value="1"/>
</dbReference>